<keyword evidence="1" id="KW-1185">Reference proteome</keyword>
<dbReference type="WBParaSite" id="ALUE_0001887201-mRNA-1">
    <property type="protein sequence ID" value="ALUE_0001887201-mRNA-1"/>
    <property type="gene ID" value="ALUE_0001887201"/>
</dbReference>
<protein>
    <submittedName>
        <fullName evidence="2">Uncharacterized protein</fullName>
    </submittedName>
</protein>
<organism evidence="1 2">
    <name type="scientific">Ascaris lumbricoides</name>
    <name type="common">Giant roundworm</name>
    <dbReference type="NCBI Taxonomy" id="6252"/>
    <lineage>
        <taxon>Eukaryota</taxon>
        <taxon>Metazoa</taxon>
        <taxon>Ecdysozoa</taxon>
        <taxon>Nematoda</taxon>
        <taxon>Chromadorea</taxon>
        <taxon>Rhabditida</taxon>
        <taxon>Spirurina</taxon>
        <taxon>Ascaridomorpha</taxon>
        <taxon>Ascaridoidea</taxon>
        <taxon>Ascarididae</taxon>
        <taxon>Ascaris</taxon>
    </lineage>
</organism>
<sequence>MMKSKLPVTAKMTTMFVFDKVIFVCKGLKNNQYSFKKTTFTTRLSSGDQFRQWQQIRYYNTEIDHQWLTLFLVGGGERR</sequence>
<proteinExistence type="predicted"/>
<accession>A0A0M3IJM8</accession>
<evidence type="ECO:0000313" key="2">
    <source>
        <dbReference type="WBParaSite" id="ALUE_0001887201-mRNA-1"/>
    </source>
</evidence>
<reference evidence="2" key="1">
    <citation type="submission" date="2017-02" db="UniProtKB">
        <authorList>
            <consortium name="WormBaseParasite"/>
        </authorList>
    </citation>
    <scope>IDENTIFICATION</scope>
</reference>
<evidence type="ECO:0000313" key="1">
    <source>
        <dbReference type="Proteomes" id="UP000036681"/>
    </source>
</evidence>
<dbReference type="Proteomes" id="UP000036681">
    <property type="component" value="Unplaced"/>
</dbReference>
<name>A0A0M3IJM8_ASCLU</name>
<dbReference type="AlphaFoldDB" id="A0A0M3IJM8"/>